<reference evidence="2 3" key="1">
    <citation type="journal article" date="2019" name="Commun. Biol.">
        <title>The bagworm genome reveals a unique fibroin gene that provides high tensile strength.</title>
        <authorList>
            <person name="Kono N."/>
            <person name="Nakamura H."/>
            <person name="Ohtoshi R."/>
            <person name="Tomita M."/>
            <person name="Numata K."/>
            <person name="Arakawa K."/>
        </authorList>
    </citation>
    <scope>NUCLEOTIDE SEQUENCE [LARGE SCALE GENOMIC DNA]</scope>
</reference>
<dbReference type="AlphaFoldDB" id="A0A4C1WDS1"/>
<evidence type="ECO:0000313" key="3">
    <source>
        <dbReference type="Proteomes" id="UP000299102"/>
    </source>
</evidence>
<accession>A0A4C1WDS1</accession>
<sequence>MPQDDFGELSGNHNQHERALGPRVKTLMPCPGVDMNDHESRQHPHVSERERVSLAGSGWTDRDPIASWHQFNFVDCSRGVGSRGTCCDCNIVSIPVLIFQRQGMTSHKCT</sequence>
<dbReference type="EMBL" id="BGZK01000547">
    <property type="protein sequence ID" value="GBP49546.1"/>
    <property type="molecule type" value="Genomic_DNA"/>
</dbReference>
<dbReference type="Proteomes" id="UP000299102">
    <property type="component" value="Unassembled WGS sequence"/>
</dbReference>
<comment type="caution">
    <text evidence="2">The sequence shown here is derived from an EMBL/GenBank/DDBJ whole genome shotgun (WGS) entry which is preliminary data.</text>
</comment>
<evidence type="ECO:0000313" key="2">
    <source>
        <dbReference type="EMBL" id="GBP49546.1"/>
    </source>
</evidence>
<evidence type="ECO:0000256" key="1">
    <source>
        <dbReference type="SAM" id="MobiDB-lite"/>
    </source>
</evidence>
<keyword evidence="3" id="KW-1185">Reference proteome</keyword>
<feature type="compositionally biased region" description="Basic and acidic residues" evidence="1">
    <location>
        <begin position="35"/>
        <end position="52"/>
    </location>
</feature>
<feature type="region of interest" description="Disordered" evidence="1">
    <location>
        <begin position="1"/>
        <end position="53"/>
    </location>
</feature>
<gene>
    <name evidence="2" type="ORF">EVAR_45610_1</name>
</gene>
<name>A0A4C1WDS1_EUMVA</name>
<organism evidence="2 3">
    <name type="scientific">Eumeta variegata</name>
    <name type="common">Bagworm moth</name>
    <name type="synonym">Eumeta japonica</name>
    <dbReference type="NCBI Taxonomy" id="151549"/>
    <lineage>
        <taxon>Eukaryota</taxon>
        <taxon>Metazoa</taxon>
        <taxon>Ecdysozoa</taxon>
        <taxon>Arthropoda</taxon>
        <taxon>Hexapoda</taxon>
        <taxon>Insecta</taxon>
        <taxon>Pterygota</taxon>
        <taxon>Neoptera</taxon>
        <taxon>Endopterygota</taxon>
        <taxon>Lepidoptera</taxon>
        <taxon>Glossata</taxon>
        <taxon>Ditrysia</taxon>
        <taxon>Tineoidea</taxon>
        <taxon>Psychidae</taxon>
        <taxon>Oiketicinae</taxon>
        <taxon>Eumeta</taxon>
    </lineage>
</organism>
<protein>
    <submittedName>
        <fullName evidence="2">Uncharacterized protein</fullName>
    </submittedName>
</protein>
<proteinExistence type="predicted"/>